<name>A0ABV6ZP44_9HYPH</name>
<dbReference type="InterPro" id="IPR016181">
    <property type="entry name" value="Acyl_CoA_acyltransferase"/>
</dbReference>
<evidence type="ECO:0000259" key="1">
    <source>
        <dbReference type="PROSITE" id="PS51186"/>
    </source>
</evidence>
<comment type="caution">
    <text evidence="2">The sequence shown here is derived from an EMBL/GenBank/DDBJ whole genome shotgun (WGS) entry which is preliminary data.</text>
</comment>
<reference evidence="2 3" key="1">
    <citation type="submission" date="2024-09" db="EMBL/GenBank/DDBJ databases">
        <title>Description of Labrys sedimenti sp. nov., isolated from a diclofenac-degrading enrichment culture, and genome-based reclassification of Labrys portucalensis as a later heterotypic synonym of Labrys neptuniae.</title>
        <authorList>
            <person name="Tancsics A."/>
            <person name="Csepanyi A."/>
        </authorList>
    </citation>
    <scope>NUCLEOTIDE SEQUENCE [LARGE SCALE GENOMIC DNA]</scope>
    <source>
        <strain evidence="2 3">LMG 23412</strain>
    </source>
</reference>
<dbReference type="Pfam" id="PF13508">
    <property type="entry name" value="Acetyltransf_7"/>
    <property type="match status" value="1"/>
</dbReference>
<organism evidence="2 3">
    <name type="scientific">Labrys neptuniae</name>
    <dbReference type="NCBI Taxonomy" id="376174"/>
    <lineage>
        <taxon>Bacteria</taxon>
        <taxon>Pseudomonadati</taxon>
        <taxon>Pseudomonadota</taxon>
        <taxon>Alphaproteobacteria</taxon>
        <taxon>Hyphomicrobiales</taxon>
        <taxon>Xanthobacteraceae</taxon>
        <taxon>Labrys</taxon>
    </lineage>
</organism>
<dbReference type="Gene3D" id="3.40.630.30">
    <property type="match status" value="1"/>
</dbReference>
<feature type="domain" description="N-acetyltransferase" evidence="1">
    <location>
        <begin position="9"/>
        <end position="159"/>
    </location>
</feature>
<dbReference type="Proteomes" id="UP001595190">
    <property type="component" value="Unassembled WGS sequence"/>
</dbReference>
<dbReference type="EMBL" id="JBHGPK010000025">
    <property type="protein sequence ID" value="MFC2253950.1"/>
    <property type="molecule type" value="Genomic_DNA"/>
</dbReference>
<dbReference type="SUPFAM" id="SSF55729">
    <property type="entry name" value="Acyl-CoA N-acyltransferases (Nat)"/>
    <property type="match status" value="1"/>
</dbReference>
<dbReference type="RefSeq" id="WP_394314780.1">
    <property type="nucleotide sequence ID" value="NZ_JBHGPK010000025.1"/>
</dbReference>
<evidence type="ECO:0000313" key="3">
    <source>
        <dbReference type="Proteomes" id="UP001595190"/>
    </source>
</evidence>
<accession>A0ABV6ZP44</accession>
<protein>
    <submittedName>
        <fullName evidence="2">GNAT family N-acetyltransferase</fullName>
    </submittedName>
</protein>
<dbReference type="PROSITE" id="PS51186">
    <property type="entry name" value="GNAT"/>
    <property type="match status" value="1"/>
</dbReference>
<evidence type="ECO:0000313" key="2">
    <source>
        <dbReference type="EMBL" id="MFC2253950.1"/>
    </source>
</evidence>
<sequence>MTPLPNAQGEILSLTNKDWERIVQEDHTIYSLINFYVLDILNDIAFVQIIKNNESRYFLNILDHLQVKSDIFLHSSFEKIKKTKIIILNSIYVPHHCRRNGLGSFLLKWAKDVARIEKSELIIPFSDLNNDLYRFYESAGFIKSAPTVKRPSTIYFLSM</sequence>
<proteinExistence type="predicted"/>
<dbReference type="InterPro" id="IPR000182">
    <property type="entry name" value="GNAT_dom"/>
</dbReference>
<gene>
    <name evidence="2" type="ORF">ACETRX_30250</name>
</gene>